<name>A0ACD5WPE5_AVESA</name>
<accession>A0ACD5WPE5</accession>
<reference evidence="1" key="1">
    <citation type="submission" date="2021-05" db="EMBL/GenBank/DDBJ databases">
        <authorList>
            <person name="Scholz U."/>
            <person name="Mascher M."/>
            <person name="Fiebig A."/>
        </authorList>
    </citation>
    <scope>NUCLEOTIDE SEQUENCE [LARGE SCALE GENOMIC DNA]</scope>
</reference>
<reference evidence="1" key="2">
    <citation type="submission" date="2025-09" db="UniProtKB">
        <authorList>
            <consortium name="EnsemblPlants"/>
        </authorList>
    </citation>
    <scope>IDENTIFICATION</scope>
</reference>
<dbReference type="Proteomes" id="UP001732700">
    <property type="component" value="Chromosome 4C"/>
</dbReference>
<protein>
    <submittedName>
        <fullName evidence="1">Uncharacterized protein</fullName>
    </submittedName>
</protein>
<evidence type="ECO:0000313" key="2">
    <source>
        <dbReference type="Proteomes" id="UP001732700"/>
    </source>
</evidence>
<dbReference type="EnsemblPlants" id="AVESA.00010b.r2.4CG1252490.1">
    <property type="protein sequence ID" value="AVESA.00010b.r2.4CG1252490.1.CDS"/>
    <property type="gene ID" value="AVESA.00010b.r2.4CG1252490"/>
</dbReference>
<evidence type="ECO:0000313" key="1">
    <source>
        <dbReference type="EnsemblPlants" id="AVESA.00010b.r2.4CG1252490.1.CDS"/>
    </source>
</evidence>
<organism evidence="1 2">
    <name type="scientific">Avena sativa</name>
    <name type="common">Oat</name>
    <dbReference type="NCBI Taxonomy" id="4498"/>
    <lineage>
        <taxon>Eukaryota</taxon>
        <taxon>Viridiplantae</taxon>
        <taxon>Streptophyta</taxon>
        <taxon>Embryophyta</taxon>
        <taxon>Tracheophyta</taxon>
        <taxon>Spermatophyta</taxon>
        <taxon>Magnoliopsida</taxon>
        <taxon>Liliopsida</taxon>
        <taxon>Poales</taxon>
        <taxon>Poaceae</taxon>
        <taxon>BOP clade</taxon>
        <taxon>Pooideae</taxon>
        <taxon>Poodae</taxon>
        <taxon>Poeae</taxon>
        <taxon>Poeae Chloroplast Group 1 (Aveneae type)</taxon>
        <taxon>Aveninae</taxon>
        <taxon>Avena</taxon>
    </lineage>
</organism>
<keyword evidence="2" id="KW-1185">Reference proteome</keyword>
<sequence>MRKLGRPVQNVLHATVNLGAHVETGTNNTESMKKGMLAKIWNERDVQIMVVISLALQLFLLFAGNVRRRRRVGWLRSLVWLAYLSSYTVAASAIGLFSQYEDKYKLRSAESSSEHLHTMMMPFLWAPFLLLHLGGPDTITAFSIEDNNLWTRQLINLAFQLSLALYVFWKSFDLLDTQLLVVAVPIFIAGIIKYGERIWVLKNCSRDGLDSPVAMPPIGDSLESYALRSAFVSRGLLTGRKILHLSLSDSSAYLDTPRMPIDMLEFVLMELGMIYDMLYTKTMVLRSCTGIVFRGIALVAMMVGFVLFWVNQHLHTHRTTNAAITYMLFLAAICVELYSIFLAIASPWTRVRFKALLCLSRKLACCFPCQGLPNPSMGQFNPVLYSLSMKSRPKLISKVLEALGMEKHWRIFWYVDHVEDKVMVEYIVGLFNFEHTHPSGERSHKLEFGEVLQDLLDLPFEHLIFRLHIFTERHLGTLADGSSSKMKVLAAQCRVLSNYLMYLMEVCPSMLAVNRGAAQDLLFSFSGWDNKDIGDRSPFRADATVQSLEDMKELWARLLIYASGKCLMEQHARQLGNGPELLTVVGSLLSHLSIGDAGTRELKLLATPGYTPPYILVGLPAGTLQTRKSDFLYAFEFYEQAPDHQVLQQPPAQSTQHTRLCVKAWAGDKPRKKAESPSQPVVLCFRPAETSRGNELQQTHNTLGL</sequence>
<proteinExistence type="predicted"/>